<dbReference type="GO" id="GO:0004672">
    <property type="term" value="F:protein kinase activity"/>
    <property type="evidence" value="ECO:0007669"/>
    <property type="project" value="InterPro"/>
</dbReference>
<dbReference type="InterPro" id="IPR011009">
    <property type="entry name" value="Kinase-like_dom_sf"/>
</dbReference>
<feature type="coiled-coil region" evidence="3">
    <location>
        <begin position="79"/>
        <end position="116"/>
    </location>
</feature>
<accession>A0AA36JAZ8</accession>
<dbReference type="InterPro" id="IPR000719">
    <property type="entry name" value="Prot_kinase_dom"/>
</dbReference>
<dbReference type="GO" id="GO:0005524">
    <property type="term" value="F:ATP binding"/>
    <property type="evidence" value="ECO:0007669"/>
    <property type="project" value="UniProtKB-KW"/>
</dbReference>
<keyword evidence="3" id="KW-0175">Coiled coil</keyword>
<gene>
    <name evidence="6" type="ORF">EVOR1521_LOCUS25667</name>
</gene>
<dbReference type="Gene3D" id="1.10.510.10">
    <property type="entry name" value="Transferase(Phosphotransferase) domain 1"/>
    <property type="match status" value="1"/>
</dbReference>
<keyword evidence="7" id="KW-1185">Reference proteome</keyword>
<feature type="domain" description="Protein kinase" evidence="5">
    <location>
        <begin position="496"/>
        <end position="759"/>
    </location>
</feature>
<dbReference type="SMART" id="SM00220">
    <property type="entry name" value="S_TKc"/>
    <property type="match status" value="1"/>
</dbReference>
<evidence type="ECO:0000313" key="7">
    <source>
        <dbReference type="Proteomes" id="UP001178507"/>
    </source>
</evidence>
<feature type="region of interest" description="Disordered" evidence="4">
    <location>
        <begin position="1"/>
        <end position="31"/>
    </location>
</feature>
<sequence length="1691" mass="190467">EHLTKIREERAKHGKGEGMGHTVEAAPSAGRPKALRDLSRRFFRCGRHSIQPLQSLADLPEMAEFHEDFSKLVRALEDAEDARVSCNQEEEVKKKLEEKRQASLKAASDLERYQQRIRRCVAKIRTDKEPGSPGGPLLEEEGKEETEEKKEGELIQERNTAVVNLMEALKSEHDLVLEAAGCSTQSGDAERAATALRGKAERATKRLEEVWTALWAADEAQDRNPALGERAPEVTDKSTVREEALQQLRDFPHSISGQEVMQHTNEEFLELRSQVQQVHRSSSGVASLNSVEMAFCQLNEAMSDLLQAVCQEKEYWEQLSIEKCFPSRSMIDAGFEEHRLAAATAECLGAYRDRLGMIHKLQKQMRQAQEAPQQLQRGFEEAKQHRAQILQESKKLKKAQLMQEAKELYSDDRVGWLETAVGRLWRNSDIDVRKRKLQEKQRASWQGMQNLLQLSQLHCPEWVPKVIELCIANTTLDQGRSDYSPGYRDASFLQSVLVCRKISDYTIGEAFEQSRHKVFKAEHVRESCVLKQIDLSSAKGTKQFWKLAVTHTRYRHPFLVSLQAAFIDTDGTGKTLERVFGYLHFPLAKGTLDDVPIEELTLFRLLSLLQGSACALAYLHGEKATHGDIKPSNILCSEEFQPMLTDFELLIDATITSGQTTTVAALGGTLDFLAPELCKEGARDASKKATSKADMYSLGMTFRQALSRCRDHKGKKHGSLMDDRPRETFEKLDALADRMTQQVASARPEAKHIAEDPVFLTHIAEEREAALHRNSKPTYWSKDSSKELKVCKIEEGDQAFKALQDALVTHHILGGRDGGEKKAGRLQVRRAWRIENPLLFAKYRAEQDAVRASVDSLKRYGKSLADPRILSRLTEATGELHSARLDASINEVYLLHGVRDVGKSLLSIITSGPSKSHCTGGLFGLGVYFAEDAAKCHQYAAHTKDEYFNQVPALHRHLYENRDAHPGSGTEPVYVHYILACRVIMGYFAMTQDGKRDALMVDGGPVWLTETRTELAQVKGCPEGSSEKYHALIGESGPGHERFREFMQFKDERIYAAPVAARVLAQLRRGKLWLRPARYQRCCVKHDDACFDEPVAKELCCSEVNRSKTWWAGQEVLSFAHLVLFHLSRGTSCLTSPTLDLESCCGSGAFLGHSCWDSAFSGRHCCGHHSLWGAEAEMQPSSCWAGDFNYERCCSTPEAGMFDCWDHRFSYETCCETHEQAKIGSWSAGNLSALYAARNRNTCSRPSTAHHCRQMWQNALRGVPSLTHDEVLRHARSLSTLWWKESSWAEVVEASPGFAVSVGLHAVAHILKNWHGGLQTTHWAFQHAADWLQLYRSYVGRIDLQDLTSKDGGLRIADLDQAITRWLQSSFPASVNIVLRERVEELSNKGDYEQLSNQCFLWSLAEAAQALEKLQLDYVPCQGTLIALLRYGTFPAGRLSSGKWDVVDNDAELMILAEPGFDQTLLLASISMALEAKGWPPCTVPHFRKLVCFSLHLEVPCKVEFYLFEKDIDYGVIVRERRCLGEPAVCASEFPLQAWQGRMPLDIVYPFSSCRLGTSWRIVKCPHKPLEMLKRWNEQQREGEYVRQSRLQPVLAPQGTLEVAQRDAWCIALPVISSDRDSGDSRNQRFLSMGLDAEDLRLLQGYARSLQRGGYASFADHLRDEPCVLRGQRILLGETHAGFPSPPTWTP</sequence>
<reference evidence="6" key="1">
    <citation type="submission" date="2023-08" db="EMBL/GenBank/DDBJ databases">
        <authorList>
            <person name="Chen Y."/>
            <person name="Shah S."/>
            <person name="Dougan E. K."/>
            <person name="Thang M."/>
            <person name="Chan C."/>
        </authorList>
    </citation>
    <scope>NUCLEOTIDE SEQUENCE</scope>
</reference>
<dbReference type="PANTHER" id="PTHR27001:SF931">
    <property type="entry name" value="OS11G0664100 PROTEIN"/>
    <property type="match status" value="1"/>
</dbReference>
<keyword evidence="2" id="KW-0067">ATP-binding</keyword>
<feature type="compositionally biased region" description="Basic and acidic residues" evidence="4">
    <location>
        <begin position="1"/>
        <end position="18"/>
    </location>
</feature>
<evidence type="ECO:0000256" key="2">
    <source>
        <dbReference type="ARBA" id="ARBA00022840"/>
    </source>
</evidence>
<evidence type="ECO:0000256" key="3">
    <source>
        <dbReference type="SAM" id="Coils"/>
    </source>
</evidence>
<evidence type="ECO:0000256" key="1">
    <source>
        <dbReference type="ARBA" id="ARBA00022741"/>
    </source>
</evidence>
<feature type="region of interest" description="Disordered" evidence="4">
    <location>
        <begin position="125"/>
        <end position="153"/>
    </location>
</feature>
<dbReference type="Pfam" id="PF00069">
    <property type="entry name" value="Pkinase"/>
    <property type="match status" value="1"/>
</dbReference>
<evidence type="ECO:0000259" key="5">
    <source>
        <dbReference type="PROSITE" id="PS50011"/>
    </source>
</evidence>
<dbReference type="PROSITE" id="PS50011">
    <property type="entry name" value="PROTEIN_KINASE_DOM"/>
    <property type="match status" value="1"/>
</dbReference>
<organism evidence="6 7">
    <name type="scientific">Effrenium voratum</name>
    <dbReference type="NCBI Taxonomy" id="2562239"/>
    <lineage>
        <taxon>Eukaryota</taxon>
        <taxon>Sar</taxon>
        <taxon>Alveolata</taxon>
        <taxon>Dinophyceae</taxon>
        <taxon>Suessiales</taxon>
        <taxon>Symbiodiniaceae</taxon>
        <taxon>Effrenium</taxon>
    </lineage>
</organism>
<dbReference type="SUPFAM" id="SSF56399">
    <property type="entry name" value="ADP-ribosylation"/>
    <property type="match status" value="1"/>
</dbReference>
<feature type="non-terminal residue" evidence="6">
    <location>
        <position position="1691"/>
    </location>
</feature>
<dbReference type="GO" id="GO:0005886">
    <property type="term" value="C:plasma membrane"/>
    <property type="evidence" value="ECO:0007669"/>
    <property type="project" value="TreeGrafter"/>
</dbReference>
<comment type="caution">
    <text evidence="6">The sequence shown here is derived from an EMBL/GenBank/DDBJ whole genome shotgun (WGS) entry which is preliminary data.</text>
</comment>
<protein>
    <recommendedName>
        <fullName evidence="5">Protein kinase domain-containing protein</fullName>
    </recommendedName>
</protein>
<dbReference type="Gene3D" id="3.90.228.10">
    <property type="match status" value="1"/>
</dbReference>
<evidence type="ECO:0000313" key="6">
    <source>
        <dbReference type="EMBL" id="CAJ1402880.1"/>
    </source>
</evidence>
<dbReference type="Proteomes" id="UP001178507">
    <property type="component" value="Unassembled WGS sequence"/>
</dbReference>
<keyword evidence="1" id="KW-0547">Nucleotide-binding</keyword>
<proteinExistence type="predicted"/>
<dbReference type="SUPFAM" id="SSF56112">
    <property type="entry name" value="Protein kinase-like (PK-like)"/>
    <property type="match status" value="1"/>
</dbReference>
<dbReference type="EMBL" id="CAUJNA010003471">
    <property type="protein sequence ID" value="CAJ1402880.1"/>
    <property type="molecule type" value="Genomic_DNA"/>
</dbReference>
<evidence type="ECO:0000256" key="4">
    <source>
        <dbReference type="SAM" id="MobiDB-lite"/>
    </source>
</evidence>
<name>A0AA36JAZ8_9DINO</name>
<dbReference type="PANTHER" id="PTHR27001">
    <property type="entry name" value="OS01G0253100 PROTEIN"/>
    <property type="match status" value="1"/>
</dbReference>